<sequence>MGNKESSYDDTHDDFWQSRSYSGNSMDYDYQPHSYGGSSVNHNYQPASYAGSSVNHNHQPASYAGSSVNHNYQPTSYAGSSVDHKHHRTQQPTRIADNFNSLDQVISALREAGLESSNLILGIDFTKSNEWTGKHSFHRKSLHAIGSTPNPYEQAISIIGRTLSPFDEDNLIPCFGFGDASTHDQYVFSFFPDNRYCHGFEEGLARYREIVPYLKLSGPTSFAPIIDAAIDIVEANNRQYHVLVIVADGQVTRNPDTPPGRLSPQEHATINSIVTASHYPLSIILVGVGDGPWDSMQQFDDNIPQRAFDNFQFVDFTKLMSENTETSKKETAFALAALMEIPFQYKATLSLHSYNGDLVTGPHTKPLPPPREVIEHDNAVKSVPHMTNFETGEPTAPVEPVCPICLTNPKDMAFGCGHTTCKDCGMTISSCPMCREPITTRLRLYT</sequence>
<comment type="caution">
    <text evidence="1">The sequence shown here is derived from an EMBL/GenBank/DDBJ whole genome shotgun (WGS) entry which is preliminary data.</text>
</comment>
<dbReference type="EMBL" id="CM051400">
    <property type="protein sequence ID" value="KAJ4715369.1"/>
    <property type="molecule type" value="Genomic_DNA"/>
</dbReference>
<evidence type="ECO:0000313" key="2">
    <source>
        <dbReference type="Proteomes" id="UP001164539"/>
    </source>
</evidence>
<proteinExistence type="predicted"/>
<reference evidence="1 2" key="1">
    <citation type="journal article" date="2023" name="Science">
        <title>Complex scaffold remodeling in plant triterpene biosynthesis.</title>
        <authorList>
            <person name="De La Pena R."/>
            <person name="Hodgson H."/>
            <person name="Liu J.C."/>
            <person name="Stephenson M.J."/>
            <person name="Martin A.C."/>
            <person name="Owen C."/>
            <person name="Harkess A."/>
            <person name="Leebens-Mack J."/>
            <person name="Jimenez L.E."/>
            <person name="Osbourn A."/>
            <person name="Sattely E.S."/>
        </authorList>
    </citation>
    <scope>NUCLEOTIDE SEQUENCE [LARGE SCALE GENOMIC DNA]</scope>
    <source>
        <strain evidence="2">cv. JPN11</strain>
        <tissue evidence="1">Leaf</tissue>
    </source>
</reference>
<evidence type="ECO:0000313" key="1">
    <source>
        <dbReference type="EMBL" id="KAJ4715369.1"/>
    </source>
</evidence>
<dbReference type="Proteomes" id="UP001164539">
    <property type="component" value="Chromosome 7"/>
</dbReference>
<organism evidence="1 2">
    <name type="scientific">Melia azedarach</name>
    <name type="common">Chinaberry tree</name>
    <dbReference type="NCBI Taxonomy" id="155640"/>
    <lineage>
        <taxon>Eukaryota</taxon>
        <taxon>Viridiplantae</taxon>
        <taxon>Streptophyta</taxon>
        <taxon>Embryophyta</taxon>
        <taxon>Tracheophyta</taxon>
        <taxon>Spermatophyta</taxon>
        <taxon>Magnoliopsida</taxon>
        <taxon>eudicotyledons</taxon>
        <taxon>Gunneridae</taxon>
        <taxon>Pentapetalae</taxon>
        <taxon>rosids</taxon>
        <taxon>malvids</taxon>
        <taxon>Sapindales</taxon>
        <taxon>Meliaceae</taxon>
        <taxon>Melia</taxon>
    </lineage>
</organism>
<protein>
    <submittedName>
        <fullName evidence="1">E3 ubiquitin-protein ligase RGLG2-like protein</fullName>
    </submittedName>
</protein>
<accession>A0ACC1XXB3</accession>
<gene>
    <name evidence="1" type="ORF">OWV82_013735</name>
</gene>
<name>A0ACC1XXB3_MELAZ</name>
<keyword evidence="2" id="KW-1185">Reference proteome</keyword>